<dbReference type="PANTHER" id="PTHR33640:SF8">
    <property type="entry name" value="TRANSMEMBRANE PROTEIN"/>
    <property type="match status" value="1"/>
</dbReference>
<keyword evidence="2" id="KW-0472">Membrane</keyword>
<dbReference type="PANTHER" id="PTHR33640">
    <property type="entry name" value="TRANSMEMBRANE PROTEIN"/>
    <property type="match status" value="1"/>
</dbReference>
<gene>
    <name evidence="3" type="ORF">CITCOLO1_LOCUS4375</name>
</gene>
<keyword evidence="4" id="KW-1185">Reference proteome</keyword>
<name>A0ABP0XWY8_9ROSI</name>
<evidence type="ECO:0000256" key="2">
    <source>
        <dbReference type="SAM" id="Phobius"/>
    </source>
</evidence>
<feature type="transmembrane region" description="Helical" evidence="2">
    <location>
        <begin position="28"/>
        <end position="48"/>
    </location>
</feature>
<accession>A0ABP0XWY8</accession>
<dbReference type="EMBL" id="OZ021745">
    <property type="protein sequence ID" value="CAK9312674.1"/>
    <property type="molecule type" value="Genomic_DNA"/>
</dbReference>
<proteinExistence type="predicted"/>
<keyword evidence="2" id="KW-0812">Transmembrane</keyword>
<evidence type="ECO:0000256" key="1">
    <source>
        <dbReference type="SAM" id="MobiDB-lite"/>
    </source>
</evidence>
<dbReference type="Proteomes" id="UP001642487">
    <property type="component" value="Chromosome 11"/>
</dbReference>
<feature type="transmembrane region" description="Helical" evidence="2">
    <location>
        <begin position="60"/>
        <end position="82"/>
    </location>
</feature>
<keyword evidence="2" id="KW-1133">Transmembrane helix</keyword>
<sequence length="267" mass="29995">MVLNGFDSVKALKAIAIVNYSRRRKLKWLFEFFVFLFLVSSRSTLLSLASPVLHHIFRQLLVVLNSHIFVFVVFHAMLFVVYSLSHLTDNKSGSNLPDAESGRDGDLPESLVAPIDDSIAEILVVREMTPVIGDSIAEPPAEKKTTDLVIAAAEETTTELAISAAEEMTTAPLSPVSPVRHLNAVMETAEIIPDTKRYRRTESERFEENRETSKFRRSKTEISRREPGGELKRFLNSVDEMDIDDFNRTVESFIAEQKMHIGGRVSG</sequence>
<evidence type="ECO:0000313" key="4">
    <source>
        <dbReference type="Proteomes" id="UP001642487"/>
    </source>
</evidence>
<protein>
    <submittedName>
        <fullName evidence="3">Uncharacterized protein</fullName>
    </submittedName>
</protein>
<evidence type="ECO:0000313" key="3">
    <source>
        <dbReference type="EMBL" id="CAK9312674.1"/>
    </source>
</evidence>
<reference evidence="3 4" key="1">
    <citation type="submission" date="2024-03" db="EMBL/GenBank/DDBJ databases">
        <authorList>
            <person name="Gkanogiannis A."/>
            <person name="Becerra Lopez-Lavalle L."/>
        </authorList>
    </citation>
    <scope>NUCLEOTIDE SEQUENCE [LARGE SCALE GENOMIC DNA]</scope>
</reference>
<organism evidence="3 4">
    <name type="scientific">Citrullus colocynthis</name>
    <name type="common">colocynth</name>
    <dbReference type="NCBI Taxonomy" id="252529"/>
    <lineage>
        <taxon>Eukaryota</taxon>
        <taxon>Viridiplantae</taxon>
        <taxon>Streptophyta</taxon>
        <taxon>Embryophyta</taxon>
        <taxon>Tracheophyta</taxon>
        <taxon>Spermatophyta</taxon>
        <taxon>Magnoliopsida</taxon>
        <taxon>eudicotyledons</taxon>
        <taxon>Gunneridae</taxon>
        <taxon>Pentapetalae</taxon>
        <taxon>rosids</taxon>
        <taxon>fabids</taxon>
        <taxon>Cucurbitales</taxon>
        <taxon>Cucurbitaceae</taxon>
        <taxon>Benincaseae</taxon>
        <taxon>Citrullus</taxon>
    </lineage>
</organism>
<feature type="region of interest" description="Disordered" evidence="1">
    <location>
        <begin position="202"/>
        <end position="228"/>
    </location>
</feature>